<evidence type="ECO:0000256" key="1">
    <source>
        <dbReference type="SAM" id="MobiDB-lite"/>
    </source>
</evidence>
<evidence type="ECO:0000313" key="2">
    <source>
        <dbReference type="EMBL" id="GAF04690.1"/>
    </source>
</evidence>
<dbReference type="OrthoDB" id="663559at2"/>
<comment type="caution">
    <text evidence="2">The sequence shown here is derived from an EMBL/GenBank/DDBJ whole genome shotgun (WGS) entry which is preliminary data.</text>
</comment>
<feature type="region of interest" description="Disordered" evidence="1">
    <location>
        <begin position="187"/>
        <end position="218"/>
    </location>
</feature>
<name>W7Y196_9BACT</name>
<organism evidence="2 3">
    <name type="scientific">Saccharicrinis fermentans DSM 9555 = JCM 21142</name>
    <dbReference type="NCBI Taxonomy" id="869213"/>
    <lineage>
        <taxon>Bacteria</taxon>
        <taxon>Pseudomonadati</taxon>
        <taxon>Bacteroidota</taxon>
        <taxon>Bacteroidia</taxon>
        <taxon>Marinilabiliales</taxon>
        <taxon>Marinilabiliaceae</taxon>
        <taxon>Saccharicrinis</taxon>
    </lineage>
</organism>
<protein>
    <submittedName>
        <fullName evidence="2">Uncharacterized protein</fullName>
    </submittedName>
</protein>
<sequence length="348" mass="39479">MITSANYEIWMIDYLDGNLSDSDQVLLFQFLENNPHLKEELVGIDKMVLKADEVTFDGASDLLKAPEAYQEMTYPDYIATKELESELSNDEKEWKTTFLQKDKNHAKLFSLYGKTILKPDHSIRFLFKGNIKRVVLLPSFKLNTFRKMSAAAVIAILLSVGALPFIQKSTNNLHTIVVNDTPSLISMPKNTKKTSSPPKAIHNPTSKTELHHRQKDTSSDLTNVVKQQPLTKEEYEFIPKKEIQPLKTKRVNAYELGLNAMMPLMIANNISERQKEYLNMQSQVEEESIRLSRSAKAIAGGVKVINFLSGNETSMKKVINQDGVMIAYEVQSDNISIRQKIKNKPVTN</sequence>
<proteinExistence type="predicted"/>
<dbReference type="AlphaFoldDB" id="W7Y196"/>
<reference evidence="2 3" key="1">
    <citation type="journal article" date="2014" name="Genome Announc.">
        <title>Draft Genome Sequence of Cytophaga fermentans JCM 21142T, a Facultative Anaerobe Isolated from Marine Mud.</title>
        <authorList>
            <person name="Starns D."/>
            <person name="Oshima K."/>
            <person name="Suda W."/>
            <person name="Iino T."/>
            <person name="Yuki M."/>
            <person name="Inoue J."/>
            <person name="Kitamura K."/>
            <person name="Iida T."/>
            <person name="Darby A."/>
            <person name="Hattori M."/>
            <person name="Ohkuma M."/>
        </authorList>
    </citation>
    <scope>NUCLEOTIDE SEQUENCE [LARGE SCALE GENOMIC DNA]</scope>
    <source>
        <strain evidence="2 3">JCM 21142</strain>
    </source>
</reference>
<dbReference type="RefSeq" id="WP_027473085.1">
    <property type="nucleotide sequence ID" value="NZ_BAMD01000053.1"/>
</dbReference>
<dbReference type="EMBL" id="BAMD01000053">
    <property type="protein sequence ID" value="GAF04690.1"/>
    <property type="molecule type" value="Genomic_DNA"/>
</dbReference>
<feature type="compositionally biased region" description="Basic and acidic residues" evidence="1">
    <location>
        <begin position="208"/>
        <end position="218"/>
    </location>
</feature>
<accession>W7Y196</accession>
<gene>
    <name evidence="2" type="ORF">JCM21142_93405</name>
</gene>
<keyword evidence="3" id="KW-1185">Reference proteome</keyword>
<dbReference type="Proteomes" id="UP000019402">
    <property type="component" value="Unassembled WGS sequence"/>
</dbReference>
<evidence type="ECO:0000313" key="3">
    <source>
        <dbReference type="Proteomes" id="UP000019402"/>
    </source>
</evidence>
<dbReference type="STRING" id="869213.GCA_000517085_03714"/>